<proteinExistence type="predicted"/>
<organism evidence="1">
    <name type="scientific">Caldilineaceae bacterium SB0664_bin_27</name>
    <dbReference type="NCBI Taxonomy" id="2605260"/>
    <lineage>
        <taxon>Bacteria</taxon>
        <taxon>Bacillati</taxon>
        <taxon>Chloroflexota</taxon>
        <taxon>Caldilineae</taxon>
        <taxon>Caldilineales</taxon>
        <taxon>Caldilineaceae</taxon>
    </lineage>
</organism>
<comment type="caution">
    <text evidence="1">The sequence shown here is derived from an EMBL/GenBank/DDBJ whole genome shotgun (WGS) entry which is preliminary data.</text>
</comment>
<dbReference type="GO" id="GO:0016301">
    <property type="term" value="F:kinase activity"/>
    <property type="evidence" value="ECO:0007669"/>
    <property type="project" value="UniProtKB-KW"/>
</dbReference>
<dbReference type="InterPro" id="IPR036850">
    <property type="entry name" value="NDK-like_dom_sf"/>
</dbReference>
<name>A0A6B0YV20_9CHLR</name>
<dbReference type="SUPFAM" id="SSF54919">
    <property type="entry name" value="Nucleoside diphosphate kinase, NDK"/>
    <property type="match status" value="1"/>
</dbReference>
<keyword evidence="1" id="KW-0808">Transferase</keyword>
<dbReference type="AlphaFoldDB" id="A0A6B0YV20"/>
<protein>
    <submittedName>
        <fullName evidence="1">Nucleoside-diphosphate kinase</fullName>
    </submittedName>
</protein>
<gene>
    <name evidence="1" type="ORF">F4Y42_15740</name>
</gene>
<accession>A0A6B0YV20</accession>
<evidence type="ECO:0000313" key="1">
    <source>
        <dbReference type="EMBL" id="MXY94890.1"/>
    </source>
</evidence>
<dbReference type="Gene3D" id="3.30.70.141">
    <property type="entry name" value="Nucleoside diphosphate kinase-like domain"/>
    <property type="match status" value="1"/>
</dbReference>
<keyword evidence="1" id="KW-0418">Kinase</keyword>
<sequence length="338" mass="36861">MLSQQQLKQALLDSMQSDEDIAVIQPPAIGQTERQNELLMFIKPEILAIADRTCLGNAIDLIWAKLSEFDATVAGTVLVGGPALEQKESMDRHYGAINVLSKTASDGLDASDRRSIYDALAVSSADYPLFGGHEFLNAHPSFTPASLDNLWFTKKAHKIRSGFYVQAYEDAEEKFILVNGFHPAQLAHFTEPSHRIALMLLHSDTGWAELRDQMIGDTFPERAVSGSIRGELHARPAHYGFDEVTIANNGVHLSAGPFEAMFEIANFFGSLVGSDIASTPPRIAKTMQKAGISPADSHRAMENPDINAGDGASTDLFDATEHMDTEEAVALYRSNDAN</sequence>
<reference evidence="1" key="1">
    <citation type="submission" date="2019-09" db="EMBL/GenBank/DDBJ databases">
        <title>Characterisation of the sponge microbiome using genome-centric metagenomics.</title>
        <authorList>
            <person name="Engelberts J.P."/>
            <person name="Robbins S.J."/>
            <person name="De Goeij J.M."/>
            <person name="Aranda M."/>
            <person name="Bell S.C."/>
            <person name="Webster N.S."/>
        </authorList>
    </citation>
    <scope>NUCLEOTIDE SEQUENCE</scope>
    <source>
        <strain evidence="1">SB0664_bin_27</strain>
    </source>
</reference>
<dbReference type="EMBL" id="VXRG01000130">
    <property type="protein sequence ID" value="MXY94890.1"/>
    <property type="molecule type" value="Genomic_DNA"/>
</dbReference>